<accession>A0ACB8BN64</accession>
<evidence type="ECO:0000313" key="1">
    <source>
        <dbReference type="EMBL" id="KAH7926643.1"/>
    </source>
</evidence>
<organism evidence="1 2">
    <name type="scientific">Leucogyrophana mollusca</name>
    <dbReference type="NCBI Taxonomy" id="85980"/>
    <lineage>
        <taxon>Eukaryota</taxon>
        <taxon>Fungi</taxon>
        <taxon>Dikarya</taxon>
        <taxon>Basidiomycota</taxon>
        <taxon>Agaricomycotina</taxon>
        <taxon>Agaricomycetes</taxon>
        <taxon>Agaricomycetidae</taxon>
        <taxon>Boletales</taxon>
        <taxon>Boletales incertae sedis</taxon>
        <taxon>Leucogyrophana</taxon>
    </lineage>
</organism>
<comment type="caution">
    <text evidence="1">The sequence shown here is derived from an EMBL/GenBank/DDBJ whole genome shotgun (WGS) entry which is preliminary data.</text>
</comment>
<proteinExistence type="predicted"/>
<sequence>MSSLEEYNVKRAALIAEDRALRIDHARASNHTATEIQADAIVRRIRKEEAETIWAEEHDDVPHPFPGMEFLTGKHIILKTKLFQLLSKMPKGALLHAHLDITVNGRTLLDLALQHAAIHIRAPVPINAATILSVSPEFGPQAPAFVSIDSSLCAKEYVPGTWVPLRIARENFDPSLGGKDGFDKWILSRMSITPSEAYITHNNNIRIWDKFREAIIFATPLVYYYPLFEDYVRSFLLETIADGVSYIEARINFSAKCMVGVDGLENVPHRDWLITIDKVVNEFKENLRQQGREDDLIGIKIIYTIIRHYSVSELEWYLEDCLALKKEFPHLIAGFDLVGDENILRPLIDYLEPLLAFQKRQKELGLNVPFIFHGGETCGDGTKADVNLYDAILLGTKRIGHGFSLVKHPKLMEICREKGIAIEVCPISNEILRLTASMTMHPLPILLNNGVPVALSSDDPAVFQNMGLSFDFFQVLAASEVTGLLTLGHLARDSFTHSMMDDSDKERAMAAWDRRWTKYVQEIVDLDDPIHD</sequence>
<evidence type="ECO:0000313" key="2">
    <source>
        <dbReference type="Proteomes" id="UP000790709"/>
    </source>
</evidence>
<reference evidence="1" key="1">
    <citation type="journal article" date="2021" name="New Phytol.">
        <title>Evolutionary innovations through gain and loss of genes in the ectomycorrhizal Boletales.</title>
        <authorList>
            <person name="Wu G."/>
            <person name="Miyauchi S."/>
            <person name="Morin E."/>
            <person name="Kuo A."/>
            <person name="Drula E."/>
            <person name="Varga T."/>
            <person name="Kohler A."/>
            <person name="Feng B."/>
            <person name="Cao Y."/>
            <person name="Lipzen A."/>
            <person name="Daum C."/>
            <person name="Hundley H."/>
            <person name="Pangilinan J."/>
            <person name="Johnson J."/>
            <person name="Barry K."/>
            <person name="LaButti K."/>
            <person name="Ng V."/>
            <person name="Ahrendt S."/>
            <person name="Min B."/>
            <person name="Choi I.G."/>
            <person name="Park H."/>
            <person name="Plett J.M."/>
            <person name="Magnuson J."/>
            <person name="Spatafora J.W."/>
            <person name="Nagy L.G."/>
            <person name="Henrissat B."/>
            <person name="Grigoriev I.V."/>
            <person name="Yang Z.L."/>
            <person name="Xu J."/>
            <person name="Martin F.M."/>
        </authorList>
    </citation>
    <scope>NUCLEOTIDE SEQUENCE</scope>
    <source>
        <strain evidence="1">KUC20120723A-06</strain>
    </source>
</reference>
<dbReference type="Proteomes" id="UP000790709">
    <property type="component" value="Unassembled WGS sequence"/>
</dbReference>
<dbReference type="EMBL" id="MU266379">
    <property type="protein sequence ID" value="KAH7926643.1"/>
    <property type="molecule type" value="Genomic_DNA"/>
</dbReference>
<gene>
    <name evidence="1" type="ORF">BV22DRAFT_1062469</name>
</gene>
<keyword evidence="2" id="KW-1185">Reference proteome</keyword>
<keyword evidence="1" id="KW-0378">Hydrolase</keyword>
<protein>
    <submittedName>
        <fullName evidence="1">Metallo-dependent hydrolase</fullName>
    </submittedName>
</protein>
<name>A0ACB8BN64_9AGAM</name>